<feature type="region of interest" description="Disordered" evidence="1">
    <location>
        <begin position="1"/>
        <end position="64"/>
    </location>
</feature>
<sequence length="271" mass="29557">MLLPEAGRRHQRCSPNGTPGTRRAAGEQLPARPPGGAAGRCRAGSPGPGERPRPLRPLAGARRGPTAELSGCFPLGRCLLPTGCLPEVRLPDAVHNTGSADTHPLMESKLKAFSIGKMSAAKRTLSKKEQEELKKKEDEKAAAEIYEEFLAAFEGSDGNKVKTFVRGGIVNASKEEHETDEKRGKIYKPSSRFSDQKNQPSQPSNEKPPSLLMIETKKPTLPKNKQKQTTLPGVSRKSSFSKAVVCNTINILYVCLLETFSFKFGYIKTML</sequence>
<reference evidence="3" key="1">
    <citation type="submission" date="2025-08" db="UniProtKB">
        <authorList>
            <consortium name="RefSeq"/>
        </authorList>
    </citation>
    <scope>IDENTIFICATION</scope>
    <source>
        <tissue evidence="3">Lung</tissue>
    </source>
</reference>
<gene>
    <name evidence="3" type="primary">LOC116492455</name>
</gene>
<dbReference type="Proteomes" id="UP000504639">
    <property type="component" value="Chromosome 9"/>
</dbReference>
<dbReference type="GeneID" id="116492455"/>
<accession>A0A6J3DG61</accession>
<protein>
    <submittedName>
        <fullName evidence="3">Uncharacterized protein LOC116492455</fullName>
    </submittedName>
</protein>
<evidence type="ECO:0000313" key="3">
    <source>
        <dbReference type="RefSeq" id="XP_032049110.1"/>
    </source>
</evidence>
<proteinExistence type="predicted"/>
<dbReference type="KEGG" id="aful:116492455"/>
<feature type="compositionally biased region" description="Polar residues" evidence="1">
    <location>
        <begin position="191"/>
        <end position="207"/>
    </location>
</feature>
<dbReference type="RefSeq" id="XP_032049110.1">
    <property type="nucleotide sequence ID" value="XM_032193219.1"/>
</dbReference>
<organism evidence="2 3">
    <name type="scientific">Aythya fuligula</name>
    <name type="common">Tufted duck</name>
    <name type="synonym">Anas fuligula</name>
    <dbReference type="NCBI Taxonomy" id="219594"/>
    <lineage>
        <taxon>Eukaryota</taxon>
        <taxon>Metazoa</taxon>
        <taxon>Chordata</taxon>
        <taxon>Craniata</taxon>
        <taxon>Vertebrata</taxon>
        <taxon>Euteleostomi</taxon>
        <taxon>Archelosauria</taxon>
        <taxon>Archosauria</taxon>
        <taxon>Dinosauria</taxon>
        <taxon>Saurischia</taxon>
        <taxon>Theropoda</taxon>
        <taxon>Coelurosauria</taxon>
        <taxon>Aves</taxon>
        <taxon>Neognathae</taxon>
        <taxon>Galloanserae</taxon>
        <taxon>Anseriformes</taxon>
        <taxon>Anatidae</taxon>
        <taxon>Aythyinae</taxon>
        <taxon>Aythya</taxon>
    </lineage>
</organism>
<name>A0A6J3DG61_AYTFU</name>
<dbReference type="InParanoid" id="A0A6J3DG61"/>
<evidence type="ECO:0000256" key="1">
    <source>
        <dbReference type="SAM" id="MobiDB-lite"/>
    </source>
</evidence>
<dbReference type="AlphaFoldDB" id="A0A6J3DG61"/>
<feature type="compositionally biased region" description="Basic and acidic residues" evidence="1">
    <location>
        <begin position="174"/>
        <end position="184"/>
    </location>
</feature>
<feature type="region of interest" description="Disordered" evidence="1">
    <location>
        <begin position="174"/>
        <end position="210"/>
    </location>
</feature>
<keyword evidence="2" id="KW-1185">Reference proteome</keyword>
<evidence type="ECO:0000313" key="2">
    <source>
        <dbReference type="Proteomes" id="UP000504639"/>
    </source>
</evidence>